<evidence type="ECO:0000313" key="2">
    <source>
        <dbReference type="EMBL" id="APG61091.1"/>
    </source>
</evidence>
<keyword evidence="3" id="KW-1185">Reference proteome</keyword>
<organism evidence="2 3">
    <name type="scientific">Christiangramia salexigens</name>
    <dbReference type="NCBI Taxonomy" id="1913577"/>
    <lineage>
        <taxon>Bacteria</taxon>
        <taxon>Pseudomonadati</taxon>
        <taxon>Bacteroidota</taxon>
        <taxon>Flavobacteriia</taxon>
        <taxon>Flavobacteriales</taxon>
        <taxon>Flavobacteriaceae</taxon>
        <taxon>Christiangramia</taxon>
    </lineage>
</organism>
<dbReference type="KEGG" id="grl:LPB144_12040"/>
<evidence type="ECO:0008006" key="4">
    <source>
        <dbReference type="Google" id="ProtNLM"/>
    </source>
</evidence>
<dbReference type="EMBL" id="CP018153">
    <property type="protein sequence ID" value="APG61091.1"/>
    <property type="molecule type" value="Genomic_DNA"/>
</dbReference>
<reference evidence="2 3" key="1">
    <citation type="submission" date="2016-11" db="EMBL/GenBank/DDBJ databases">
        <title>Gramella sp. LPB0144 isolated from marine environment.</title>
        <authorList>
            <person name="Kim E."/>
            <person name="Yi H."/>
        </authorList>
    </citation>
    <scope>NUCLEOTIDE SEQUENCE [LARGE SCALE GENOMIC DNA]</scope>
    <source>
        <strain evidence="2 3">LPB0144</strain>
    </source>
</reference>
<proteinExistence type="predicted"/>
<gene>
    <name evidence="2" type="ORF">LPB144_12040</name>
</gene>
<feature type="compositionally biased region" description="Basic and acidic residues" evidence="1">
    <location>
        <begin position="82"/>
        <end position="94"/>
    </location>
</feature>
<accession>A0A1L3J7K6</accession>
<dbReference type="AlphaFoldDB" id="A0A1L3J7K6"/>
<name>A0A1L3J7K6_9FLAO</name>
<feature type="region of interest" description="Disordered" evidence="1">
    <location>
        <begin position="82"/>
        <end position="102"/>
    </location>
</feature>
<dbReference type="Proteomes" id="UP000182510">
    <property type="component" value="Chromosome"/>
</dbReference>
<protein>
    <recommendedName>
        <fullName evidence="4">DUF4890 domain-containing protein</fullName>
    </recommendedName>
</protein>
<sequence>MMLFLSLSVFAQDNKEKKKEKAHEKHEMMKGHGEQTLKVDNDTHAMVYADKMTTRLNLTAEQKKQVKKAQFKRLDEQKELKEEYKTSMTEKTDDVAGENSEMQEKKMKIQADFKEEMKDILNEVQFSRWEVMHERDMKMKARKKASMDKEKNSKL</sequence>
<evidence type="ECO:0000313" key="3">
    <source>
        <dbReference type="Proteomes" id="UP000182510"/>
    </source>
</evidence>
<evidence type="ECO:0000256" key="1">
    <source>
        <dbReference type="SAM" id="MobiDB-lite"/>
    </source>
</evidence>